<dbReference type="RefSeq" id="WP_096666435.1">
    <property type="nucleotide sequence ID" value="NZ_AP018316.1"/>
</dbReference>
<keyword evidence="2" id="KW-1185">Reference proteome</keyword>
<gene>
    <name evidence="1" type="ORF">NIES806_17820</name>
</gene>
<dbReference type="EMBL" id="AP018316">
    <property type="protein sequence ID" value="BAZ85579.1"/>
    <property type="molecule type" value="Genomic_DNA"/>
</dbReference>
<protein>
    <submittedName>
        <fullName evidence="1">Uncharacterized protein</fullName>
    </submittedName>
</protein>
<organism evidence="1 2">
    <name type="scientific">Dolichospermum compactum NIES-806</name>
    <dbReference type="NCBI Taxonomy" id="1973481"/>
    <lineage>
        <taxon>Bacteria</taxon>
        <taxon>Bacillati</taxon>
        <taxon>Cyanobacteriota</taxon>
        <taxon>Cyanophyceae</taxon>
        <taxon>Nostocales</taxon>
        <taxon>Aphanizomenonaceae</taxon>
        <taxon>Dolichospermum</taxon>
        <taxon>Dolichospermum compactum</taxon>
    </lineage>
</organism>
<name>A0A1Z4V2G8_9CYAN</name>
<evidence type="ECO:0000313" key="1">
    <source>
        <dbReference type="EMBL" id="BAZ85579.1"/>
    </source>
</evidence>
<dbReference type="KEGG" id="dcm:NIES806_17820"/>
<dbReference type="AlphaFoldDB" id="A0A1Z4V2G8"/>
<proteinExistence type="predicted"/>
<reference evidence="1 2" key="1">
    <citation type="submission" date="2017-06" db="EMBL/GenBank/DDBJ databases">
        <title>Genome sequencing of cyanobaciteial culture collection at National Institute for Environmental Studies (NIES).</title>
        <authorList>
            <person name="Hirose Y."/>
            <person name="Shimura Y."/>
            <person name="Fujisawa T."/>
            <person name="Nakamura Y."/>
            <person name="Kawachi M."/>
        </authorList>
    </citation>
    <scope>NUCLEOTIDE SEQUENCE [LARGE SCALE GENOMIC DNA]</scope>
    <source>
        <strain evidence="1 2">NIES-806</strain>
    </source>
</reference>
<dbReference type="Proteomes" id="UP000218702">
    <property type="component" value="Chromosome"/>
</dbReference>
<accession>A0A1Z4V2G8</accession>
<sequence>MSNLFTEVSVEQQAIVTGGVLGVSATAFQRLFRAQATQSSSNINGSNASGVNLLETTNTGGFNFVNTDNSVIPVPALPPLSAS</sequence>
<evidence type="ECO:0000313" key="2">
    <source>
        <dbReference type="Proteomes" id="UP000218702"/>
    </source>
</evidence>